<dbReference type="EMBL" id="CP028271">
    <property type="protein sequence ID" value="QHM71306.1"/>
    <property type="molecule type" value="Genomic_DNA"/>
</dbReference>
<name>A0A6P1PXL5_9GAMM</name>
<evidence type="ECO:0000259" key="1">
    <source>
        <dbReference type="PROSITE" id="PS50943"/>
    </source>
</evidence>
<dbReference type="PROSITE" id="PS50943">
    <property type="entry name" value="HTH_CROC1"/>
    <property type="match status" value="1"/>
</dbReference>
<dbReference type="Proteomes" id="UP000464053">
    <property type="component" value="Chromosome"/>
</dbReference>
<evidence type="ECO:0000313" key="3">
    <source>
        <dbReference type="Proteomes" id="UP000464053"/>
    </source>
</evidence>
<proteinExistence type="predicted"/>
<dbReference type="OrthoDB" id="6877645at2"/>
<keyword evidence="3" id="KW-1185">Reference proteome</keyword>
<evidence type="ECO:0000313" key="2">
    <source>
        <dbReference type="EMBL" id="QHM71306.1"/>
    </source>
</evidence>
<protein>
    <recommendedName>
        <fullName evidence="1">HTH cro/C1-type domain-containing protein</fullName>
    </recommendedName>
</protein>
<dbReference type="Pfam" id="PF01381">
    <property type="entry name" value="HTH_3"/>
    <property type="match status" value="1"/>
</dbReference>
<dbReference type="CDD" id="cd00093">
    <property type="entry name" value="HTH_XRE"/>
    <property type="match status" value="1"/>
</dbReference>
<feature type="domain" description="HTH cro/C1-type" evidence="1">
    <location>
        <begin position="11"/>
        <end position="65"/>
    </location>
</feature>
<sequence length="122" mass="13860">MTIYKDIARRLTAARQRLGLSQAGLAKICGWSQTRVSGYENTARKLSIDDAVTVSRALNMQPAELIFGDTESVQLAPDELKLLNLYNKLPGAEQERMLILFETRLNEIEQYVAEYLRKSRIV</sequence>
<dbReference type="Gene3D" id="1.10.260.40">
    <property type="entry name" value="lambda repressor-like DNA-binding domains"/>
    <property type="match status" value="1"/>
</dbReference>
<dbReference type="GO" id="GO:0003677">
    <property type="term" value="F:DNA binding"/>
    <property type="evidence" value="ECO:0007669"/>
    <property type="project" value="InterPro"/>
</dbReference>
<organism evidence="2 3">
    <name type="scientific">Mixta intestinalis</name>
    <dbReference type="NCBI Taxonomy" id="1615494"/>
    <lineage>
        <taxon>Bacteria</taxon>
        <taxon>Pseudomonadati</taxon>
        <taxon>Pseudomonadota</taxon>
        <taxon>Gammaproteobacteria</taxon>
        <taxon>Enterobacterales</taxon>
        <taxon>Erwiniaceae</taxon>
        <taxon>Mixta</taxon>
    </lineage>
</organism>
<dbReference type="SUPFAM" id="SSF47413">
    <property type="entry name" value="lambda repressor-like DNA-binding domains"/>
    <property type="match status" value="1"/>
</dbReference>
<accession>A0A6P1PXL5</accession>
<dbReference type="KEGG" id="mint:C7M51_01592"/>
<dbReference type="AlphaFoldDB" id="A0A6P1PXL5"/>
<gene>
    <name evidence="2" type="ORF">C7M51_01592</name>
</gene>
<dbReference type="InterPro" id="IPR010982">
    <property type="entry name" value="Lambda_DNA-bd_dom_sf"/>
</dbReference>
<reference evidence="2 3" key="1">
    <citation type="submission" date="2018-03" db="EMBL/GenBank/DDBJ databases">
        <title>Pantoea intestinalis SRCM103226 isolated form the mealworm.</title>
        <authorList>
            <person name="Jeong D.-Y."/>
            <person name="Kim J.W."/>
        </authorList>
    </citation>
    <scope>NUCLEOTIDE SEQUENCE [LARGE SCALE GENOMIC DNA]</scope>
    <source>
        <strain evidence="2 3">SRCM103226</strain>
    </source>
</reference>
<dbReference type="RefSeq" id="WP_160621305.1">
    <property type="nucleotide sequence ID" value="NZ_CP028271.1"/>
</dbReference>
<dbReference type="InterPro" id="IPR001387">
    <property type="entry name" value="Cro/C1-type_HTH"/>
</dbReference>
<dbReference type="SMART" id="SM00530">
    <property type="entry name" value="HTH_XRE"/>
    <property type="match status" value="1"/>
</dbReference>